<keyword evidence="6 8" id="KW-0406">Ion transport</keyword>
<comment type="similarity">
    <text evidence="2 8">Belongs to the V-ATPase proteolipid subunit family.</text>
</comment>
<evidence type="ECO:0000256" key="4">
    <source>
        <dbReference type="ARBA" id="ARBA00022692"/>
    </source>
</evidence>
<sequence>MNNILVSGNFLAILGASVAALAGIGSAIGVGIAGQAAAGVVAEDPKKFGSTLILQALPGTQGIYGLLVAFIILNKIGLLGGSMAELSAVQGGLFLAAALPIGVVGIISAIHQGKVAAAGIMLIGKRPEEIAKAMVYAAMVETYAVLALLISFLMINGIAI</sequence>
<feature type="transmembrane region" description="Helical" evidence="8">
    <location>
        <begin position="133"/>
        <end position="155"/>
    </location>
</feature>
<dbReference type="FunFam" id="1.20.120.610:FF:000005">
    <property type="entry name" value="V-type sodium ATPase subunit K"/>
    <property type="match status" value="1"/>
</dbReference>
<comment type="subcellular location">
    <subcellularLocation>
        <location evidence="1">Membrane</location>
        <topology evidence="1">Multi-pass membrane protein</topology>
    </subcellularLocation>
</comment>
<dbReference type="GO" id="GO:0033179">
    <property type="term" value="C:proton-transporting V-type ATPase, V0 domain"/>
    <property type="evidence" value="ECO:0007669"/>
    <property type="project" value="InterPro"/>
</dbReference>
<dbReference type="SUPFAM" id="SSF81333">
    <property type="entry name" value="F1F0 ATP synthase subunit C"/>
    <property type="match status" value="2"/>
</dbReference>
<evidence type="ECO:0000256" key="8">
    <source>
        <dbReference type="RuleBase" id="RU363060"/>
    </source>
</evidence>
<evidence type="ECO:0000256" key="2">
    <source>
        <dbReference type="ARBA" id="ARBA00007296"/>
    </source>
</evidence>
<evidence type="ECO:0000313" key="10">
    <source>
        <dbReference type="EMBL" id="TWH77963.1"/>
    </source>
</evidence>
<reference evidence="10 11" key="1">
    <citation type="submission" date="2019-07" db="EMBL/GenBank/DDBJ databases">
        <title>Genomic Encyclopedia of Type Strains, Phase I: the one thousand microbial genomes (KMG-I) project.</title>
        <authorList>
            <person name="Kyrpides N."/>
        </authorList>
    </citation>
    <scope>NUCLEOTIDE SEQUENCE [LARGE SCALE GENOMIC DNA]</scope>
    <source>
        <strain evidence="10 11">DSM 13558</strain>
    </source>
</reference>
<dbReference type="RefSeq" id="WP_145085868.1">
    <property type="nucleotide sequence ID" value="NZ_DAMBUX010000014.1"/>
</dbReference>
<keyword evidence="3 8" id="KW-0813">Transport</keyword>
<gene>
    <name evidence="10" type="ORF">LY60_03153</name>
</gene>
<keyword evidence="7 8" id="KW-0472">Membrane</keyword>
<dbReference type="OrthoDB" id="384481at2"/>
<dbReference type="InterPro" id="IPR035921">
    <property type="entry name" value="F/V-ATP_Csub_sf"/>
</dbReference>
<keyword evidence="11" id="KW-1185">Reference proteome</keyword>
<keyword evidence="4 8" id="KW-0812">Transmembrane</keyword>
<evidence type="ECO:0000313" key="11">
    <source>
        <dbReference type="Proteomes" id="UP000315343"/>
    </source>
</evidence>
<dbReference type="PRINTS" id="PR00122">
    <property type="entry name" value="VACATPASE"/>
</dbReference>
<dbReference type="EMBL" id="VLKH01000011">
    <property type="protein sequence ID" value="TWH77963.1"/>
    <property type="molecule type" value="Genomic_DNA"/>
</dbReference>
<evidence type="ECO:0000256" key="7">
    <source>
        <dbReference type="ARBA" id="ARBA00023136"/>
    </source>
</evidence>
<dbReference type="Proteomes" id="UP000315343">
    <property type="component" value="Unassembled WGS sequence"/>
</dbReference>
<dbReference type="PANTHER" id="PTHR10263">
    <property type="entry name" value="V-TYPE PROTON ATPASE PROTEOLIPID SUBUNIT"/>
    <property type="match status" value="1"/>
</dbReference>
<evidence type="ECO:0000256" key="5">
    <source>
        <dbReference type="ARBA" id="ARBA00022989"/>
    </source>
</evidence>
<dbReference type="AlphaFoldDB" id="A0A562J4F1"/>
<dbReference type="InterPro" id="IPR002379">
    <property type="entry name" value="ATPase_proteolipid_c-like_dom"/>
</dbReference>
<dbReference type="InterPro" id="IPR000245">
    <property type="entry name" value="ATPase_proteolipid_csu"/>
</dbReference>
<evidence type="ECO:0000256" key="1">
    <source>
        <dbReference type="ARBA" id="ARBA00004141"/>
    </source>
</evidence>
<comment type="caution">
    <text evidence="10">The sequence shown here is derived from an EMBL/GenBank/DDBJ whole genome shotgun (WGS) entry which is preliminary data.</text>
</comment>
<feature type="transmembrane region" description="Helical" evidence="8">
    <location>
        <begin position="93"/>
        <end position="113"/>
    </location>
</feature>
<feature type="domain" description="V-ATPase proteolipid subunit C-like" evidence="9">
    <location>
        <begin position="95"/>
        <end position="154"/>
    </location>
</feature>
<name>A0A562J4F1_9FIRM</name>
<dbReference type="CDD" id="cd18179">
    <property type="entry name" value="ATP-synt_Vo_Ao_c_NTPK_rpt1"/>
    <property type="match status" value="1"/>
</dbReference>
<dbReference type="Gene3D" id="1.20.120.610">
    <property type="entry name" value="lithium bound rotor ring of v- atpase"/>
    <property type="match status" value="1"/>
</dbReference>
<feature type="domain" description="V-ATPase proteolipid subunit C-like" evidence="9">
    <location>
        <begin position="14"/>
        <end position="72"/>
    </location>
</feature>
<proteinExistence type="inferred from homology"/>
<evidence type="ECO:0000259" key="9">
    <source>
        <dbReference type="Pfam" id="PF00137"/>
    </source>
</evidence>
<protein>
    <submittedName>
        <fullName evidence="10">V/A-type H+-transporting ATPase subunit K</fullName>
    </submittedName>
</protein>
<feature type="transmembrane region" description="Helical" evidence="8">
    <location>
        <begin position="62"/>
        <end position="81"/>
    </location>
</feature>
<dbReference type="CDD" id="cd18180">
    <property type="entry name" value="ATP-synt_Vo_Ao_c_NTPK_rpt2"/>
    <property type="match status" value="1"/>
</dbReference>
<accession>A0A562J4F1</accession>
<organism evidence="10 11">
    <name type="scientific">Sedimentibacter saalensis</name>
    <dbReference type="NCBI Taxonomy" id="130788"/>
    <lineage>
        <taxon>Bacteria</taxon>
        <taxon>Bacillati</taxon>
        <taxon>Bacillota</taxon>
        <taxon>Tissierellia</taxon>
        <taxon>Sedimentibacter</taxon>
    </lineage>
</organism>
<evidence type="ECO:0000256" key="3">
    <source>
        <dbReference type="ARBA" id="ARBA00022448"/>
    </source>
</evidence>
<dbReference type="GO" id="GO:0046961">
    <property type="term" value="F:proton-transporting ATPase activity, rotational mechanism"/>
    <property type="evidence" value="ECO:0007669"/>
    <property type="project" value="InterPro"/>
</dbReference>
<dbReference type="NCBIfam" id="NF005124">
    <property type="entry name" value="PRK06558.1"/>
    <property type="match status" value="1"/>
</dbReference>
<keyword evidence="5 8" id="KW-1133">Transmembrane helix</keyword>
<dbReference type="Pfam" id="PF00137">
    <property type="entry name" value="ATP-synt_C"/>
    <property type="match status" value="2"/>
</dbReference>
<evidence type="ECO:0000256" key="6">
    <source>
        <dbReference type="ARBA" id="ARBA00023065"/>
    </source>
</evidence>